<organism evidence="2 3">
    <name type="scientific">Vigna angularis var. angularis</name>
    <dbReference type="NCBI Taxonomy" id="157739"/>
    <lineage>
        <taxon>Eukaryota</taxon>
        <taxon>Viridiplantae</taxon>
        <taxon>Streptophyta</taxon>
        <taxon>Embryophyta</taxon>
        <taxon>Tracheophyta</taxon>
        <taxon>Spermatophyta</taxon>
        <taxon>Magnoliopsida</taxon>
        <taxon>eudicotyledons</taxon>
        <taxon>Gunneridae</taxon>
        <taxon>Pentapetalae</taxon>
        <taxon>rosids</taxon>
        <taxon>fabids</taxon>
        <taxon>Fabales</taxon>
        <taxon>Fabaceae</taxon>
        <taxon>Papilionoideae</taxon>
        <taxon>50 kb inversion clade</taxon>
        <taxon>NPAAA clade</taxon>
        <taxon>indigoferoid/millettioid clade</taxon>
        <taxon>Phaseoleae</taxon>
        <taxon>Vigna</taxon>
    </lineage>
</organism>
<gene>
    <name evidence="2" type="primary">Vigan.08G079900</name>
    <name evidence="2" type="ORF">VIGAN_08079900</name>
</gene>
<reference evidence="2 3" key="1">
    <citation type="journal article" date="2015" name="Sci. Rep.">
        <title>The power of single molecule real-time sequencing technology in the de novo assembly of a eukaryotic genome.</title>
        <authorList>
            <person name="Sakai H."/>
            <person name="Naito K."/>
            <person name="Ogiso-Tanaka E."/>
            <person name="Takahashi Y."/>
            <person name="Iseki K."/>
            <person name="Muto C."/>
            <person name="Satou K."/>
            <person name="Teruya K."/>
            <person name="Shiroma A."/>
            <person name="Shimoji M."/>
            <person name="Hirano T."/>
            <person name="Itoh T."/>
            <person name="Kaga A."/>
            <person name="Tomooka N."/>
        </authorList>
    </citation>
    <scope>NUCLEOTIDE SEQUENCE [LARGE SCALE GENOMIC DNA]</scope>
    <source>
        <strain evidence="3">cv. Shumari</strain>
    </source>
</reference>
<name>A0A0S3SN42_PHAAN</name>
<keyword evidence="3" id="KW-1185">Reference proteome</keyword>
<evidence type="ECO:0000313" key="3">
    <source>
        <dbReference type="Proteomes" id="UP000291084"/>
    </source>
</evidence>
<feature type="non-terminal residue" evidence="2">
    <location>
        <position position="1"/>
    </location>
</feature>
<feature type="region of interest" description="Disordered" evidence="1">
    <location>
        <begin position="57"/>
        <end position="76"/>
    </location>
</feature>
<evidence type="ECO:0000313" key="2">
    <source>
        <dbReference type="EMBL" id="BAT94218.1"/>
    </source>
</evidence>
<dbReference type="EMBL" id="AP015041">
    <property type="protein sequence ID" value="BAT94218.1"/>
    <property type="molecule type" value="Genomic_DNA"/>
</dbReference>
<proteinExistence type="predicted"/>
<accession>A0A0S3SN42</accession>
<sequence>TFFKPESIEISSSSEFPTTSRISSLNWVCQSGCMARSSKVHVMASAVVSCPPKKKVLHSSTTSRDVNVLPDLPSTS</sequence>
<evidence type="ECO:0000256" key="1">
    <source>
        <dbReference type="SAM" id="MobiDB-lite"/>
    </source>
</evidence>
<dbReference type="Proteomes" id="UP000291084">
    <property type="component" value="Chromosome 8"/>
</dbReference>
<protein>
    <submittedName>
        <fullName evidence="2">Uncharacterized protein</fullName>
    </submittedName>
</protein>
<dbReference type="AlphaFoldDB" id="A0A0S3SN42"/>